<dbReference type="Pfam" id="PF01636">
    <property type="entry name" value="APH"/>
    <property type="match status" value="1"/>
</dbReference>
<dbReference type="PANTHER" id="PTHR21310">
    <property type="entry name" value="AMINOGLYCOSIDE PHOSPHOTRANSFERASE-RELATED-RELATED"/>
    <property type="match status" value="1"/>
</dbReference>
<reference evidence="3 4" key="1">
    <citation type="journal article" date="2019" name="New Phytol.">
        <title>Comparative genomics reveals unique wood-decay strategies and fruiting body development in the Schizophyllaceae.</title>
        <authorList>
            <person name="Almasi E."/>
            <person name="Sahu N."/>
            <person name="Krizsan K."/>
            <person name="Balint B."/>
            <person name="Kovacs G.M."/>
            <person name="Kiss B."/>
            <person name="Cseklye J."/>
            <person name="Drula E."/>
            <person name="Henrissat B."/>
            <person name="Nagy I."/>
            <person name="Chovatia M."/>
            <person name="Adam C."/>
            <person name="LaButti K."/>
            <person name="Lipzen A."/>
            <person name="Riley R."/>
            <person name="Grigoriev I.V."/>
            <person name="Nagy L.G."/>
        </authorList>
    </citation>
    <scope>NUCLEOTIDE SEQUENCE [LARGE SCALE GENOMIC DNA]</scope>
    <source>
        <strain evidence="3 4">NL-1724</strain>
    </source>
</reference>
<sequence length="260" mass="28715">MAQCASPAHVERAQSPKPPPELNPLRTQEENCIGITIDKKYYSLVGQDGASRFIKRSLTEAEWAIRHRDKQTIPASCDVAAHIRNEAAAIAFVRSHTNVPVPNVICSFDDGGRTYLIEDEAPGVMMVDLPNEKKAIVSQEVEAHIRTLQSVKGTAMGGFCGVACLPYRLALALPKGEKVDFKADVPYDLVLCHNDISQHNVIVDPESLKITAIIDWEFAGFYPKEFEGWFYKRPGPSVARGEEVDDVPELLKIVEACRAA</sequence>
<protein>
    <submittedName>
        <fullName evidence="3">Kinase-like domain-containing protein</fullName>
    </submittedName>
</protein>
<dbReference type="InterPro" id="IPR051678">
    <property type="entry name" value="AGP_Transferase"/>
</dbReference>
<name>A0A550CZQ0_9AGAR</name>
<feature type="region of interest" description="Disordered" evidence="1">
    <location>
        <begin position="1"/>
        <end position="26"/>
    </location>
</feature>
<evidence type="ECO:0000313" key="4">
    <source>
        <dbReference type="Proteomes" id="UP000320762"/>
    </source>
</evidence>
<evidence type="ECO:0000259" key="2">
    <source>
        <dbReference type="Pfam" id="PF01636"/>
    </source>
</evidence>
<keyword evidence="4" id="KW-1185">Reference proteome</keyword>
<dbReference type="SUPFAM" id="SSF56112">
    <property type="entry name" value="Protein kinase-like (PK-like)"/>
    <property type="match status" value="1"/>
</dbReference>
<comment type="caution">
    <text evidence="3">The sequence shown here is derived from an EMBL/GenBank/DDBJ whole genome shotgun (WGS) entry which is preliminary data.</text>
</comment>
<dbReference type="InterPro" id="IPR002575">
    <property type="entry name" value="Aminoglycoside_PTrfase"/>
</dbReference>
<dbReference type="EMBL" id="VDMD01000001">
    <property type="protein sequence ID" value="TRM70265.1"/>
    <property type="molecule type" value="Genomic_DNA"/>
</dbReference>
<keyword evidence="3" id="KW-0418">Kinase</keyword>
<evidence type="ECO:0000256" key="1">
    <source>
        <dbReference type="SAM" id="MobiDB-lite"/>
    </source>
</evidence>
<dbReference type="InterPro" id="IPR011009">
    <property type="entry name" value="Kinase-like_dom_sf"/>
</dbReference>
<keyword evidence="3" id="KW-0808">Transferase</keyword>
<accession>A0A550CZQ0</accession>
<organism evidence="3 4">
    <name type="scientific">Schizophyllum amplum</name>
    <dbReference type="NCBI Taxonomy" id="97359"/>
    <lineage>
        <taxon>Eukaryota</taxon>
        <taxon>Fungi</taxon>
        <taxon>Dikarya</taxon>
        <taxon>Basidiomycota</taxon>
        <taxon>Agaricomycotina</taxon>
        <taxon>Agaricomycetes</taxon>
        <taxon>Agaricomycetidae</taxon>
        <taxon>Agaricales</taxon>
        <taxon>Schizophyllaceae</taxon>
        <taxon>Schizophyllum</taxon>
    </lineage>
</organism>
<dbReference type="CDD" id="cd05120">
    <property type="entry name" value="APH_ChoK_like"/>
    <property type="match status" value="1"/>
</dbReference>
<feature type="domain" description="Aminoglycoside phosphotransferase" evidence="2">
    <location>
        <begin position="79"/>
        <end position="223"/>
    </location>
</feature>
<gene>
    <name evidence="3" type="ORF">BD626DRAFT_476841</name>
</gene>
<dbReference type="GO" id="GO:0016301">
    <property type="term" value="F:kinase activity"/>
    <property type="evidence" value="ECO:0007669"/>
    <property type="project" value="UniProtKB-KW"/>
</dbReference>
<evidence type="ECO:0000313" key="3">
    <source>
        <dbReference type="EMBL" id="TRM70265.1"/>
    </source>
</evidence>
<dbReference type="AlphaFoldDB" id="A0A550CZQ0"/>
<dbReference type="STRING" id="97359.A0A550CZQ0"/>
<dbReference type="Proteomes" id="UP000320762">
    <property type="component" value="Unassembled WGS sequence"/>
</dbReference>
<proteinExistence type="predicted"/>
<dbReference type="Gene3D" id="3.90.1200.10">
    <property type="match status" value="1"/>
</dbReference>
<dbReference type="OrthoDB" id="8300194at2759"/>